<evidence type="ECO:0000256" key="7">
    <source>
        <dbReference type="ARBA" id="ARBA00022694"/>
    </source>
</evidence>
<evidence type="ECO:0000313" key="13">
    <source>
        <dbReference type="Proteomes" id="UP000242287"/>
    </source>
</evidence>
<keyword evidence="13" id="KW-1185">Reference proteome</keyword>
<feature type="domain" description="tRNA (adenine(58)-N(1))-methyltransferase catalytic subunit TRM61 C-terminal" evidence="11">
    <location>
        <begin position="2"/>
        <end position="203"/>
    </location>
</feature>
<feature type="region of interest" description="Disordered" evidence="10">
    <location>
        <begin position="203"/>
        <end position="308"/>
    </location>
</feature>
<evidence type="ECO:0000256" key="8">
    <source>
        <dbReference type="ARBA" id="ARBA00023242"/>
    </source>
</evidence>
<dbReference type="Proteomes" id="UP000242287">
    <property type="component" value="Unassembled WGS sequence"/>
</dbReference>
<keyword evidence="6" id="KW-0949">S-adenosyl-L-methionine</keyword>
<keyword evidence="8" id="KW-0539">Nucleus</keyword>
<protein>
    <recommendedName>
        <fullName evidence="3">tRNA (adenine(58)-N(1))-methyltransferase catalytic subunit TRM61</fullName>
        <ecNumber evidence="2">2.1.1.220</ecNumber>
    </recommendedName>
    <alternativeName>
        <fullName evidence="9">tRNA(m1A58)-methyltransferase subunit TRM61</fullName>
    </alternativeName>
</protein>
<dbReference type="GO" id="GO:0160107">
    <property type="term" value="F:tRNA (adenine(58)-N1)-methyltransferase activity"/>
    <property type="evidence" value="ECO:0007669"/>
    <property type="project" value="UniProtKB-EC"/>
</dbReference>
<dbReference type="STRING" id="703135.A0A2A9NNQ5"/>
<name>A0A2A9NNQ5_9AGAR</name>
<evidence type="ECO:0000256" key="5">
    <source>
        <dbReference type="ARBA" id="ARBA00022679"/>
    </source>
</evidence>
<dbReference type="SUPFAM" id="SSF53335">
    <property type="entry name" value="S-adenosyl-L-methionine-dependent methyltransferases"/>
    <property type="match status" value="1"/>
</dbReference>
<proteinExistence type="predicted"/>
<organism evidence="12 13">
    <name type="scientific">Amanita thiersii Skay4041</name>
    <dbReference type="NCBI Taxonomy" id="703135"/>
    <lineage>
        <taxon>Eukaryota</taxon>
        <taxon>Fungi</taxon>
        <taxon>Dikarya</taxon>
        <taxon>Basidiomycota</taxon>
        <taxon>Agaricomycotina</taxon>
        <taxon>Agaricomycetes</taxon>
        <taxon>Agaricomycetidae</taxon>
        <taxon>Agaricales</taxon>
        <taxon>Pluteineae</taxon>
        <taxon>Amanitaceae</taxon>
        <taxon>Amanita</taxon>
    </lineage>
</organism>
<dbReference type="InterPro" id="IPR049470">
    <property type="entry name" value="TRM61_C"/>
</dbReference>
<dbReference type="FunFam" id="3.40.50.150:FF:000247">
    <property type="entry name" value="tRNA (adenine(58)-N(1))-methyltransferase catalytic subunit TRM61"/>
    <property type="match status" value="1"/>
</dbReference>
<dbReference type="PANTHER" id="PTHR12133:SF2">
    <property type="entry name" value="TRNA (ADENINE(58)-N(1))-METHYLTRANSFERASE CATALYTIC SUBUNIT TRMT61A"/>
    <property type="match status" value="1"/>
</dbReference>
<keyword evidence="5" id="KW-0808">Transferase</keyword>
<dbReference type="GO" id="GO:0005634">
    <property type="term" value="C:nucleus"/>
    <property type="evidence" value="ECO:0007669"/>
    <property type="project" value="UniProtKB-SubCell"/>
</dbReference>
<evidence type="ECO:0000256" key="10">
    <source>
        <dbReference type="SAM" id="MobiDB-lite"/>
    </source>
</evidence>
<dbReference type="GO" id="GO:0031515">
    <property type="term" value="C:tRNA (m1A) methyltransferase complex"/>
    <property type="evidence" value="ECO:0007669"/>
    <property type="project" value="InterPro"/>
</dbReference>
<dbReference type="EC" id="2.1.1.220" evidence="2"/>
<dbReference type="Pfam" id="PF08704">
    <property type="entry name" value="GCD14"/>
    <property type="match status" value="1"/>
</dbReference>
<dbReference type="PROSITE" id="PS51620">
    <property type="entry name" value="SAM_TRM61"/>
    <property type="match status" value="1"/>
</dbReference>
<keyword evidence="7" id="KW-0819">tRNA processing</keyword>
<dbReference type="OrthoDB" id="1925287at2759"/>
<evidence type="ECO:0000256" key="9">
    <source>
        <dbReference type="ARBA" id="ARBA00033309"/>
    </source>
</evidence>
<evidence type="ECO:0000256" key="4">
    <source>
        <dbReference type="ARBA" id="ARBA00022603"/>
    </source>
</evidence>
<dbReference type="GO" id="GO:0030488">
    <property type="term" value="P:tRNA methylation"/>
    <property type="evidence" value="ECO:0007669"/>
    <property type="project" value="InterPro"/>
</dbReference>
<evidence type="ECO:0000313" key="12">
    <source>
        <dbReference type="EMBL" id="PFH49961.1"/>
    </source>
</evidence>
<evidence type="ECO:0000256" key="6">
    <source>
        <dbReference type="ARBA" id="ARBA00022691"/>
    </source>
</evidence>
<accession>A0A2A9NNQ5</accession>
<evidence type="ECO:0000259" key="11">
    <source>
        <dbReference type="Pfam" id="PF08704"/>
    </source>
</evidence>
<dbReference type="InterPro" id="IPR029063">
    <property type="entry name" value="SAM-dependent_MTases_sf"/>
</dbReference>
<dbReference type="CDD" id="cd02440">
    <property type="entry name" value="AdoMet_MTases"/>
    <property type="match status" value="1"/>
</dbReference>
<dbReference type="InterPro" id="IPR014816">
    <property type="entry name" value="tRNA_MeTrfase_Gcd14"/>
</dbReference>
<evidence type="ECO:0000256" key="3">
    <source>
        <dbReference type="ARBA" id="ARBA00015963"/>
    </source>
</evidence>
<dbReference type="EMBL" id="KZ302015">
    <property type="protein sequence ID" value="PFH49961.1"/>
    <property type="molecule type" value="Genomic_DNA"/>
</dbReference>
<evidence type="ECO:0000256" key="2">
    <source>
        <dbReference type="ARBA" id="ARBA00012796"/>
    </source>
</evidence>
<dbReference type="PANTHER" id="PTHR12133">
    <property type="entry name" value="TRNA (ADENINE(58)-N(1))-METHYLTRANSFERASE"/>
    <property type="match status" value="1"/>
</dbReference>
<dbReference type="AlphaFoldDB" id="A0A2A9NNQ5"/>
<feature type="compositionally biased region" description="Low complexity" evidence="10">
    <location>
        <begin position="238"/>
        <end position="256"/>
    </location>
</feature>
<comment type="subcellular location">
    <subcellularLocation>
        <location evidence="1">Nucleus</location>
    </subcellularLocation>
</comment>
<evidence type="ECO:0000256" key="1">
    <source>
        <dbReference type="ARBA" id="ARBA00004123"/>
    </source>
</evidence>
<reference evidence="12 13" key="1">
    <citation type="submission" date="2014-02" db="EMBL/GenBank/DDBJ databases">
        <title>Transposable element dynamics among asymbiotic and ectomycorrhizal Amanita fungi.</title>
        <authorList>
            <consortium name="DOE Joint Genome Institute"/>
            <person name="Hess J."/>
            <person name="Skrede I."/>
            <person name="Wolfe B."/>
            <person name="LaButti K."/>
            <person name="Ohm R.A."/>
            <person name="Grigoriev I.V."/>
            <person name="Pringle A."/>
        </authorList>
    </citation>
    <scope>NUCLEOTIDE SEQUENCE [LARGE SCALE GENOMIC DNA]</scope>
    <source>
        <strain evidence="12 13">SKay4041</strain>
    </source>
</reference>
<dbReference type="Gene3D" id="3.40.50.150">
    <property type="entry name" value="Vaccinia Virus protein VP39"/>
    <property type="match status" value="1"/>
</dbReference>
<gene>
    <name evidence="12" type="ORF">AMATHDRAFT_62126</name>
</gene>
<feature type="compositionally biased region" description="Polar residues" evidence="10">
    <location>
        <begin position="286"/>
        <end position="308"/>
    </location>
</feature>
<sequence>MALPHRTQILYLADIAFITSHLDLKHGSKVVEAGTGSGSFSHSIARTVGSTGHLWTYEFHEARAHKASEEFNRHGFSDIVTLTHRNVCKDGFTISDMADAVFLDLPAPWDAIEHAKNALRKDKITRICCFSPCIEQVLRTVSVLNEAGFVEITMYETLQRPHDVSQIPTLPSVTEAAEKLKQSELRREEKRLRQIAANKAKLSVAAAGESGGSGSTHKRKRHQDDQADADSGHSVLENNNSYIGDGDDGNGIPPISSKKFRTDTGSEVPTYEYEIPQLYTPETEHATSSQGDVGTNASRPTDGSSRHTVVTPSIFAPFSRITVSKSFPEVRGHTSYLTFACLVPYPNSSSAVPGDGTEEVPVHE</sequence>
<keyword evidence="4" id="KW-0489">Methyltransferase</keyword>